<reference evidence="1" key="1">
    <citation type="submission" date="2022-02" db="EMBL/GenBank/DDBJ databases">
        <title>Plant Genome Project.</title>
        <authorList>
            <person name="Zhang R.-G."/>
        </authorList>
    </citation>
    <scope>NUCLEOTIDE SEQUENCE</scope>
    <source>
        <strain evidence="1">AT1</strain>
    </source>
</reference>
<dbReference type="Proteomes" id="UP001062846">
    <property type="component" value="Chromosome 1"/>
</dbReference>
<name>A0ACC0Q5T4_RHOML</name>
<dbReference type="EMBL" id="CM046388">
    <property type="protein sequence ID" value="KAI8573120.1"/>
    <property type="molecule type" value="Genomic_DNA"/>
</dbReference>
<organism evidence="1 2">
    <name type="scientific">Rhododendron molle</name>
    <name type="common">Chinese azalea</name>
    <name type="synonym">Azalea mollis</name>
    <dbReference type="NCBI Taxonomy" id="49168"/>
    <lineage>
        <taxon>Eukaryota</taxon>
        <taxon>Viridiplantae</taxon>
        <taxon>Streptophyta</taxon>
        <taxon>Embryophyta</taxon>
        <taxon>Tracheophyta</taxon>
        <taxon>Spermatophyta</taxon>
        <taxon>Magnoliopsida</taxon>
        <taxon>eudicotyledons</taxon>
        <taxon>Gunneridae</taxon>
        <taxon>Pentapetalae</taxon>
        <taxon>asterids</taxon>
        <taxon>Ericales</taxon>
        <taxon>Ericaceae</taxon>
        <taxon>Ericoideae</taxon>
        <taxon>Rhodoreae</taxon>
        <taxon>Rhododendron</taxon>
    </lineage>
</organism>
<keyword evidence="2" id="KW-1185">Reference proteome</keyword>
<sequence length="234" mass="26776">MEEEEEAQSEGSEEAEIVVPIVRRGQRRGRGQQQREVEAWIQEHFPMFRYAMNPNYTEDLPRAARWQSRREAKSATTVRYREMLDDVQATQFIPGPLSAPLRGSRGSTAATYSVVYQYTDALWQNWRDHLLHEDKRVPVRAGVPWESHNDYLPWFRTVSHLRVSPNRGDRQFIQIVEERNAAALAVLDTFLGGRTISTAACDMWTTILQVYKTLNGMEGGHPTTPTNPTPTSSS</sequence>
<evidence type="ECO:0000313" key="2">
    <source>
        <dbReference type="Proteomes" id="UP001062846"/>
    </source>
</evidence>
<gene>
    <name evidence="1" type="ORF">RHMOL_Rhmol01G0253800</name>
</gene>
<proteinExistence type="predicted"/>
<protein>
    <submittedName>
        <fullName evidence="1">Uncharacterized protein</fullName>
    </submittedName>
</protein>
<comment type="caution">
    <text evidence="1">The sequence shown here is derived from an EMBL/GenBank/DDBJ whole genome shotgun (WGS) entry which is preliminary data.</text>
</comment>
<evidence type="ECO:0000313" key="1">
    <source>
        <dbReference type="EMBL" id="KAI8573120.1"/>
    </source>
</evidence>
<accession>A0ACC0Q5T4</accession>